<dbReference type="AlphaFoldDB" id="A0A7J5DZ16"/>
<proteinExistence type="predicted"/>
<comment type="caution">
    <text evidence="1">The sequence shown here is derived from an EMBL/GenBank/DDBJ whole genome shotgun (WGS) entry which is preliminary data.</text>
</comment>
<evidence type="ECO:0000313" key="2">
    <source>
        <dbReference type="Proteomes" id="UP000449906"/>
    </source>
</evidence>
<dbReference type="RefSeq" id="WP_151578675.1">
    <property type="nucleotide sequence ID" value="NZ_WBVM01000001.1"/>
</dbReference>
<dbReference type="Proteomes" id="UP000449906">
    <property type="component" value="Unassembled WGS sequence"/>
</dbReference>
<organism evidence="1 2">
    <name type="scientific">Nocardioides simplex</name>
    <name type="common">Arthrobacter simplex</name>
    <dbReference type="NCBI Taxonomy" id="2045"/>
    <lineage>
        <taxon>Bacteria</taxon>
        <taxon>Bacillati</taxon>
        <taxon>Actinomycetota</taxon>
        <taxon>Actinomycetes</taxon>
        <taxon>Propionibacteriales</taxon>
        <taxon>Nocardioidaceae</taxon>
        <taxon>Pimelobacter</taxon>
    </lineage>
</organism>
<evidence type="ECO:0000313" key="1">
    <source>
        <dbReference type="EMBL" id="KAB2811148.1"/>
    </source>
</evidence>
<gene>
    <name evidence="1" type="ORF">F9L07_04300</name>
</gene>
<protein>
    <submittedName>
        <fullName evidence="1">Uncharacterized protein</fullName>
    </submittedName>
</protein>
<name>A0A7J5DZ16_NOCSI</name>
<dbReference type="EMBL" id="WBVM01000001">
    <property type="protein sequence ID" value="KAB2811148.1"/>
    <property type="molecule type" value="Genomic_DNA"/>
</dbReference>
<sequence>MPTARPPAARSGEARRRPRVRRAAVLTCAVVLVVLAGGGWAATRPGPVRFDTEGTEGSAWAYALAGAGQRPVFGLLGVTNHGDRPAVLRDARLTGPSDEVVDGGARVVQVLVRDAPAGEDYLGAAPDWPAEHFADDAVPLEGYELAPGATVEVLYVVAVDVDGHWFWPRSELTYTSGGRRHRTSTSTGFLICPPEVQACERPG</sequence>
<accession>A0A7J5DZ16</accession>
<reference evidence="1 2" key="1">
    <citation type="submission" date="2019-09" db="EMBL/GenBank/DDBJ databases">
        <title>Pimelobacter sp. isolated from Paulinella.</title>
        <authorList>
            <person name="Jeong S.E."/>
        </authorList>
    </citation>
    <scope>NUCLEOTIDE SEQUENCE [LARGE SCALE GENOMIC DNA]</scope>
    <source>
        <strain evidence="1 2">Pch-N</strain>
    </source>
</reference>